<dbReference type="EMBL" id="CAJOBB010002782">
    <property type="protein sequence ID" value="CAF3998194.1"/>
    <property type="molecule type" value="Genomic_DNA"/>
</dbReference>
<evidence type="ECO:0000256" key="1">
    <source>
        <dbReference type="ARBA" id="ARBA00022737"/>
    </source>
</evidence>
<dbReference type="Proteomes" id="UP000663891">
    <property type="component" value="Unassembled WGS sequence"/>
</dbReference>
<keyword evidence="1" id="KW-0677">Repeat</keyword>
<accession>A0A815HCY4</accession>
<protein>
    <recommendedName>
        <fullName evidence="3">EF-hand domain-containing protein</fullName>
    </recommendedName>
</protein>
<dbReference type="EMBL" id="CAJOAZ010000110">
    <property type="protein sequence ID" value="CAF3535101.1"/>
    <property type="molecule type" value="Genomic_DNA"/>
</dbReference>
<dbReference type="InterPro" id="IPR002048">
    <property type="entry name" value="EF_hand_dom"/>
</dbReference>
<name>A0A815HCY4_9BILA</name>
<dbReference type="PANTHER" id="PTHR23050">
    <property type="entry name" value="CALCIUM BINDING PROTEIN"/>
    <property type="match status" value="1"/>
</dbReference>
<comment type="caution">
    <text evidence="7">The sequence shown here is derived from an EMBL/GenBank/DDBJ whole genome shotgun (WGS) entry which is preliminary data.</text>
</comment>
<dbReference type="Proteomes" id="UP000663881">
    <property type="component" value="Unassembled WGS sequence"/>
</dbReference>
<dbReference type="PROSITE" id="PS50222">
    <property type="entry name" value="EF_HAND_2"/>
    <property type="match status" value="2"/>
</dbReference>
<sequence>MAAFTEEQLRKEFRRVDKDNDGSITVEELKKYYLPMQEMLGVKPEVAEQEIKGLLKRLDVDNSGTISFEEFKMFCTSHTL</sequence>
<keyword evidence="2" id="KW-0106">Calcium</keyword>
<dbReference type="Proteomes" id="UP000663868">
    <property type="component" value="Unassembled WGS sequence"/>
</dbReference>
<evidence type="ECO:0000313" key="5">
    <source>
        <dbReference type="EMBL" id="CAF1236603.1"/>
    </source>
</evidence>
<dbReference type="GO" id="GO:0005509">
    <property type="term" value="F:calcium ion binding"/>
    <property type="evidence" value="ECO:0007669"/>
    <property type="project" value="InterPro"/>
</dbReference>
<dbReference type="Proteomes" id="UP000663877">
    <property type="component" value="Unassembled WGS sequence"/>
</dbReference>
<evidence type="ECO:0000313" key="10">
    <source>
        <dbReference type="EMBL" id="CAF3998194.1"/>
    </source>
</evidence>
<organism evidence="7 11">
    <name type="scientific">Adineta steineri</name>
    <dbReference type="NCBI Taxonomy" id="433720"/>
    <lineage>
        <taxon>Eukaryota</taxon>
        <taxon>Metazoa</taxon>
        <taxon>Spiralia</taxon>
        <taxon>Gnathifera</taxon>
        <taxon>Rotifera</taxon>
        <taxon>Eurotatoria</taxon>
        <taxon>Bdelloidea</taxon>
        <taxon>Adinetida</taxon>
        <taxon>Adinetidae</taxon>
        <taxon>Adineta</taxon>
    </lineage>
</organism>
<dbReference type="InterPro" id="IPR011992">
    <property type="entry name" value="EF-hand-dom_pair"/>
</dbReference>
<dbReference type="EMBL" id="CAJNON010000389">
    <property type="protein sequence ID" value="CAF1236603.1"/>
    <property type="molecule type" value="Genomic_DNA"/>
</dbReference>
<gene>
    <name evidence="4" type="ORF">BJG266_LOCUS6809</name>
    <name evidence="6" type="ORF">IZO911_LOCUS32710</name>
    <name evidence="10" type="ORF">KXQ929_LOCUS28316</name>
    <name evidence="8" type="ORF">OKA104_LOCUS1370</name>
    <name evidence="9" type="ORF">OXD698_LOCUS3145</name>
    <name evidence="7" type="ORF">QVE165_LOCUS33889</name>
    <name evidence="5" type="ORF">VCS650_LOCUS27552</name>
</gene>
<dbReference type="InterPro" id="IPR018247">
    <property type="entry name" value="EF_Hand_1_Ca_BS"/>
</dbReference>
<evidence type="ECO:0000313" key="11">
    <source>
        <dbReference type="Proteomes" id="UP000663832"/>
    </source>
</evidence>
<dbReference type="PROSITE" id="PS00018">
    <property type="entry name" value="EF_HAND_1"/>
    <property type="match status" value="2"/>
</dbReference>
<feature type="domain" description="EF-hand" evidence="3">
    <location>
        <begin position="46"/>
        <end position="80"/>
    </location>
</feature>
<dbReference type="SUPFAM" id="SSF47473">
    <property type="entry name" value="EF-hand"/>
    <property type="match status" value="1"/>
</dbReference>
<proteinExistence type="predicted"/>
<dbReference type="EMBL" id="CAJOAY010000032">
    <property type="protein sequence ID" value="CAF3498667.1"/>
    <property type="molecule type" value="Genomic_DNA"/>
</dbReference>
<reference evidence="7" key="1">
    <citation type="submission" date="2021-02" db="EMBL/GenBank/DDBJ databases">
        <authorList>
            <person name="Nowell W R."/>
        </authorList>
    </citation>
    <scope>NUCLEOTIDE SEQUENCE</scope>
</reference>
<dbReference type="AlphaFoldDB" id="A0A815HCY4"/>
<evidence type="ECO:0000256" key="2">
    <source>
        <dbReference type="ARBA" id="ARBA00022837"/>
    </source>
</evidence>
<dbReference type="Proteomes" id="UP000663860">
    <property type="component" value="Unassembled WGS sequence"/>
</dbReference>
<evidence type="ECO:0000313" key="8">
    <source>
        <dbReference type="EMBL" id="CAF3498667.1"/>
    </source>
</evidence>
<dbReference type="EMBL" id="CAJNOE010000575">
    <property type="protein sequence ID" value="CAF1276249.1"/>
    <property type="molecule type" value="Genomic_DNA"/>
</dbReference>
<dbReference type="OrthoDB" id="26525at2759"/>
<dbReference type="Proteomes" id="UP000663832">
    <property type="component" value="Unassembled WGS sequence"/>
</dbReference>
<feature type="domain" description="EF-hand" evidence="3">
    <location>
        <begin position="4"/>
        <end position="39"/>
    </location>
</feature>
<dbReference type="Pfam" id="PF13499">
    <property type="entry name" value="EF-hand_7"/>
    <property type="match status" value="1"/>
</dbReference>
<evidence type="ECO:0000313" key="4">
    <source>
        <dbReference type="EMBL" id="CAF0831484.1"/>
    </source>
</evidence>
<dbReference type="CDD" id="cd00051">
    <property type="entry name" value="EFh"/>
    <property type="match status" value="1"/>
</dbReference>
<dbReference type="SMART" id="SM00054">
    <property type="entry name" value="EFh"/>
    <property type="match status" value="2"/>
</dbReference>
<dbReference type="EMBL" id="CAJNOI010000020">
    <property type="protein sequence ID" value="CAF0831484.1"/>
    <property type="molecule type" value="Genomic_DNA"/>
</dbReference>
<dbReference type="Proteomes" id="UP000663844">
    <property type="component" value="Unassembled WGS sequence"/>
</dbReference>
<dbReference type="Gene3D" id="1.10.238.10">
    <property type="entry name" value="EF-hand"/>
    <property type="match status" value="1"/>
</dbReference>
<keyword evidence="11" id="KW-1185">Reference proteome</keyword>
<dbReference type="EMBL" id="CAJNOM010000314">
    <property type="protein sequence ID" value="CAF1349223.1"/>
    <property type="molecule type" value="Genomic_DNA"/>
</dbReference>
<dbReference type="InterPro" id="IPR050145">
    <property type="entry name" value="Centrin_CML-like"/>
</dbReference>
<evidence type="ECO:0000259" key="3">
    <source>
        <dbReference type="PROSITE" id="PS50222"/>
    </source>
</evidence>
<evidence type="ECO:0000313" key="6">
    <source>
        <dbReference type="EMBL" id="CAF1276249.1"/>
    </source>
</evidence>
<evidence type="ECO:0000313" key="7">
    <source>
        <dbReference type="EMBL" id="CAF1349223.1"/>
    </source>
</evidence>
<evidence type="ECO:0000313" key="9">
    <source>
        <dbReference type="EMBL" id="CAF3535101.1"/>
    </source>
</evidence>